<dbReference type="AlphaFoldDB" id="Q4T071"/>
<gene>
    <name evidence="2" type="ORF">GSTENG00009485001</name>
</gene>
<evidence type="ECO:0000313" key="2">
    <source>
        <dbReference type="EMBL" id="CAF93711.1"/>
    </source>
</evidence>
<dbReference type="EMBL" id="CAAE01011313">
    <property type="protein sequence ID" value="CAF93711.1"/>
    <property type="molecule type" value="Genomic_DNA"/>
</dbReference>
<reference evidence="2" key="1">
    <citation type="journal article" date="2004" name="Nature">
        <title>Genome duplication in the teleost fish Tetraodon nigroviridis reveals the early vertebrate proto-karyotype.</title>
        <authorList>
            <person name="Jaillon O."/>
            <person name="Aury J.-M."/>
            <person name="Brunet F."/>
            <person name="Petit J.-L."/>
            <person name="Stange-Thomann N."/>
            <person name="Mauceli E."/>
            <person name="Bouneau L."/>
            <person name="Fischer C."/>
            <person name="Ozouf-Costaz C."/>
            <person name="Bernot A."/>
            <person name="Nicaud S."/>
            <person name="Jaffe D."/>
            <person name="Fisher S."/>
            <person name="Lutfalla G."/>
            <person name="Dossat C."/>
            <person name="Segurens B."/>
            <person name="Dasilva C."/>
            <person name="Salanoubat M."/>
            <person name="Levy M."/>
            <person name="Boudet N."/>
            <person name="Castellano S."/>
            <person name="Anthouard V."/>
            <person name="Jubin C."/>
            <person name="Castelli V."/>
            <person name="Katinka M."/>
            <person name="Vacherie B."/>
            <person name="Biemont C."/>
            <person name="Skalli Z."/>
            <person name="Cattolico L."/>
            <person name="Poulain J."/>
            <person name="De Berardinis V."/>
            <person name="Cruaud C."/>
            <person name="Duprat S."/>
            <person name="Brottier P."/>
            <person name="Coutanceau J.-P."/>
            <person name="Gouzy J."/>
            <person name="Parra G."/>
            <person name="Lardier G."/>
            <person name="Chapple C."/>
            <person name="McKernan K.J."/>
            <person name="McEwan P."/>
            <person name="Bosak S."/>
            <person name="Kellis M."/>
            <person name="Volff J.-N."/>
            <person name="Guigo R."/>
            <person name="Zody M.C."/>
            <person name="Mesirov J."/>
            <person name="Lindblad-Toh K."/>
            <person name="Birren B."/>
            <person name="Nusbaum C."/>
            <person name="Kahn D."/>
            <person name="Robinson-Rechavi M."/>
            <person name="Laudet V."/>
            <person name="Schachter V."/>
            <person name="Quetier F."/>
            <person name="Saurin W."/>
            <person name="Scarpelli C."/>
            <person name="Wincker P."/>
            <person name="Lander E.S."/>
            <person name="Weissenbach J."/>
            <person name="Roest Crollius H."/>
        </authorList>
    </citation>
    <scope>NUCLEOTIDE SEQUENCE [LARGE SCALE GENOMIC DNA]</scope>
</reference>
<reference evidence="2" key="2">
    <citation type="submission" date="2004-02" db="EMBL/GenBank/DDBJ databases">
        <authorList>
            <consortium name="Genoscope"/>
            <consortium name="Whitehead Institute Centre for Genome Research"/>
        </authorList>
    </citation>
    <scope>NUCLEOTIDE SEQUENCE</scope>
</reference>
<evidence type="ECO:0000256" key="1">
    <source>
        <dbReference type="SAM" id="MobiDB-lite"/>
    </source>
</evidence>
<feature type="region of interest" description="Disordered" evidence="1">
    <location>
        <begin position="1"/>
        <end position="30"/>
    </location>
</feature>
<accession>Q4T071</accession>
<proteinExistence type="predicted"/>
<feature type="compositionally biased region" description="Low complexity" evidence="1">
    <location>
        <begin position="1"/>
        <end position="16"/>
    </location>
</feature>
<name>Q4T071_TETNG</name>
<organism evidence="2">
    <name type="scientific">Tetraodon nigroviridis</name>
    <name type="common">Spotted green pufferfish</name>
    <name type="synonym">Chelonodon nigroviridis</name>
    <dbReference type="NCBI Taxonomy" id="99883"/>
    <lineage>
        <taxon>Eukaryota</taxon>
        <taxon>Metazoa</taxon>
        <taxon>Chordata</taxon>
        <taxon>Craniata</taxon>
        <taxon>Vertebrata</taxon>
        <taxon>Euteleostomi</taxon>
        <taxon>Actinopterygii</taxon>
        <taxon>Neopterygii</taxon>
        <taxon>Teleostei</taxon>
        <taxon>Neoteleostei</taxon>
        <taxon>Acanthomorphata</taxon>
        <taxon>Eupercaria</taxon>
        <taxon>Tetraodontiformes</taxon>
        <taxon>Tetradontoidea</taxon>
        <taxon>Tetraodontidae</taxon>
        <taxon>Tetraodon</taxon>
    </lineage>
</organism>
<protein>
    <submittedName>
        <fullName evidence="2">Chromosome 3 SCAF11313, whole genome shotgun sequence</fullName>
    </submittedName>
</protein>
<dbReference type="KEGG" id="tng:GSTEN00009485G001"/>
<sequence length="103" mass="11131">MQQQRAANRPRPQQVQRLHRQGPPRGPEGSGCCWGACGGQTCVVGPIFYKGTRGFPTIRKSDSGGAVTEYREQNYSHITACTEGECQAQSSPAVNKGRSLLPV</sequence>